<feature type="domain" description="ABC transporter" evidence="5">
    <location>
        <begin position="484"/>
        <end position="699"/>
    </location>
</feature>
<evidence type="ECO:0000313" key="6">
    <source>
        <dbReference type="EMBL" id="EAX88876.1"/>
    </source>
</evidence>
<keyword evidence="4" id="KW-0175">Coiled coil</keyword>
<gene>
    <name evidence="6" type="ORF">TVAG_385840</name>
</gene>
<organism evidence="6 7">
    <name type="scientific">Trichomonas vaginalis (strain ATCC PRA-98 / G3)</name>
    <dbReference type="NCBI Taxonomy" id="412133"/>
    <lineage>
        <taxon>Eukaryota</taxon>
        <taxon>Metamonada</taxon>
        <taxon>Parabasalia</taxon>
        <taxon>Trichomonadida</taxon>
        <taxon>Trichomonadidae</taxon>
        <taxon>Trichomonas</taxon>
    </lineage>
</organism>
<protein>
    <submittedName>
        <fullName evidence="6">ABC transporter family protein</fullName>
    </submittedName>
</protein>
<keyword evidence="1" id="KW-0677">Repeat</keyword>
<dbReference type="FunFam" id="3.40.50.300:FF:001197">
    <property type="entry name" value="Putative ATP-binding cassette family ATPase"/>
    <property type="match status" value="1"/>
</dbReference>
<dbReference type="VEuPathDB" id="TrichDB:TVAG_385840"/>
<dbReference type="Gene3D" id="3.40.50.300">
    <property type="entry name" value="P-loop containing nucleotide triphosphate hydrolases"/>
    <property type="match status" value="2"/>
</dbReference>
<dbReference type="Proteomes" id="UP000001542">
    <property type="component" value="Unassembled WGS sequence"/>
</dbReference>
<dbReference type="AlphaFoldDB" id="A2G1U8"/>
<dbReference type="PANTHER" id="PTHR19211:SF117">
    <property type="entry name" value="ATP-BINDING CASSETTE SUB-FAMILY F MEMBER 3"/>
    <property type="match status" value="1"/>
</dbReference>
<keyword evidence="2" id="KW-0547">Nucleotide-binding</keyword>
<evidence type="ECO:0000313" key="7">
    <source>
        <dbReference type="Proteomes" id="UP000001542"/>
    </source>
</evidence>
<dbReference type="FunFam" id="3.40.50.300:FF:002709">
    <property type="entry name" value="Probable iron inhibited ABC transporter 2"/>
    <property type="match status" value="1"/>
</dbReference>
<dbReference type="KEGG" id="tva:4746539"/>
<dbReference type="InterPro" id="IPR017871">
    <property type="entry name" value="ABC_transporter-like_CS"/>
</dbReference>
<dbReference type="OrthoDB" id="2110130at2759"/>
<proteinExistence type="predicted"/>
<dbReference type="FunFam" id="3.40.50.300:FF:001092">
    <property type="entry name" value="ATP-binding cassette sub-family F member 2"/>
    <property type="match status" value="1"/>
</dbReference>
<keyword evidence="7" id="KW-1185">Reference proteome</keyword>
<dbReference type="eggNOG" id="KOG0062">
    <property type="taxonomic scope" value="Eukaryota"/>
</dbReference>
<dbReference type="SUPFAM" id="SSF52540">
    <property type="entry name" value="P-loop containing nucleoside triphosphate hydrolases"/>
    <property type="match status" value="2"/>
</dbReference>
<dbReference type="InterPro" id="IPR050611">
    <property type="entry name" value="ABCF"/>
</dbReference>
<keyword evidence="3" id="KW-0067">ATP-binding</keyword>
<dbReference type="Pfam" id="PF00005">
    <property type="entry name" value="ABC_tran"/>
    <property type="match status" value="2"/>
</dbReference>
<dbReference type="SMART" id="SM00382">
    <property type="entry name" value="AAA"/>
    <property type="match status" value="2"/>
</dbReference>
<dbReference type="VEuPathDB" id="TrichDB:TVAGG3_0782340"/>
<dbReference type="PROSITE" id="PS50893">
    <property type="entry name" value="ABC_TRANSPORTER_2"/>
    <property type="match status" value="2"/>
</dbReference>
<reference evidence="6" key="1">
    <citation type="submission" date="2006-10" db="EMBL/GenBank/DDBJ databases">
        <authorList>
            <person name="Amadeo P."/>
            <person name="Zhao Q."/>
            <person name="Wortman J."/>
            <person name="Fraser-Liggett C."/>
            <person name="Carlton J."/>
        </authorList>
    </citation>
    <scope>NUCLEOTIDE SEQUENCE</scope>
    <source>
        <strain evidence="6">G3</strain>
    </source>
</reference>
<feature type="coiled-coil region" evidence="4">
    <location>
        <begin position="403"/>
        <end position="430"/>
    </location>
</feature>
<dbReference type="GO" id="GO:0016887">
    <property type="term" value="F:ATP hydrolysis activity"/>
    <property type="evidence" value="ECO:0007669"/>
    <property type="project" value="InterPro"/>
</dbReference>
<dbReference type="RefSeq" id="XP_001301806.1">
    <property type="nucleotide sequence ID" value="XM_001301805.1"/>
</dbReference>
<dbReference type="InterPro" id="IPR003439">
    <property type="entry name" value="ABC_transporter-like_ATP-bd"/>
</dbReference>
<dbReference type="InterPro" id="IPR027417">
    <property type="entry name" value="P-loop_NTPase"/>
</dbReference>
<name>A2G1U8_TRIV3</name>
<evidence type="ECO:0000256" key="2">
    <source>
        <dbReference type="ARBA" id="ARBA00022741"/>
    </source>
</evidence>
<reference evidence="6" key="2">
    <citation type="journal article" date="2007" name="Science">
        <title>Draft genome sequence of the sexually transmitted pathogen Trichomonas vaginalis.</title>
        <authorList>
            <person name="Carlton J.M."/>
            <person name="Hirt R.P."/>
            <person name="Silva J.C."/>
            <person name="Delcher A.L."/>
            <person name="Schatz M."/>
            <person name="Zhao Q."/>
            <person name="Wortman J.R."/>
            <person name="Bidwell S.L."/>
            <person name="Alsmark U.C.M."/>
            <person name="Besteiro S."/>
            <person name="Sicheritz-Ponten T."/>
            <person name="Noel C.J."/>
            <person name="Dacks J.B."/>
            <person name="Foster P.G."/>
            <person name="Simillion C."/>
            <person name="Van de Peer Y."/>
            <person name="Miranda-Saavedra D."/>
            <person name="Barton G.J."/>
            <person name="Westrop G.D."/>
            <person name="Mueller S."/>
            <person name="Dessi D."/>
            <person name="Fiori P.L."/>
            <person name="Ren Q."/>
            <person name="Paulsen I."/>
            <person name="Zhang H."/>
            <person name="Bastida-Corcuera F.D."/>
            <person name="Simoes-Barbosa A."/>
            <person name="Brown M.T."/>
            <person name="Hayes R.D."/>
            <person name="Mukherjee M."/>
            <person name="Okumura C.Y."/>
            <person name="Schneider R."/>
            <person name="Smith A.J."/>
            <person name="Vanacova S."/>
            <person name="Villalvazo M."/>
            <person name="Haas B.J."/>
            <person name="Pertea M."/>
            <person name="Feldblyum T.V."/>
            <person name="Utterback T.R."/>
            <person name="Shu C.L."/>
            <person name="Osoegawa K."/>
            <person name="de Jong P.J."/>
            <person name="Hrdy I."/>
            <person name="Horvathova L."/>
            <person name="Zubacova Z."/>
            <person name="Dolezal P."/>
            <person name="Malik S.B."/>
            <person name="Logsdon J.M. Jr."/>
            <person name="Henze K."/>
            <person name="Gupta A."/>
            <person name="Wang C.C."/>
            <person name="Dunne R.L."/>
            <person name="Upcroft J.A."/>
            <person name="Upcroft P."/>
            <person name="White O."/>
            <person name="Salzberg S.L."/>
            <person name="Tang P."/>
            <person name="Chiu C.-H."/>
            <person name="Lee Y.-S."/>
            <person name="Embley T.M."/>
            <person name="Coombs G.H."/>
            <person name="Mottram J.C."/>
            <person name="Tachezy J."/>
            <person name="Fraser-Liggett C.M."/>
            <person name="Johnson P.J."/>
        </authorList>
    </citation>
    <scope>NUCLEOTIDE SEQUENCE [LARGE SCALE GENOMIC DNA]</scope>
    <source>
        <strain evidence="6">G3</strain>
    </source>
</reference>
<dbReference type="PROSITE" id="PS00211">
    <property type="entry name" value="ABC_TRANSPORTER_1"/>
    <property type="match status" value="1"/>
</dbReference>
<evidence type="ECO:0000256" key="3">
    <source>
        <dbReference type="ARBA" id="ARBA00022840"/>
    </source>
</evidence>
<dbReference type="FunCoup" id="A2G1U8">
    <property type="interactions" value="721"/>
</dbReference>
<dbReference type="EMBL" id="DS114256">
    <property type="protein sequence ID" value="EAX88876.1"/>
    <property type="molecule type" value="Genomic_DNA"/>
</dbReference>
<evidence type="ECO:0000259" key="5">
    <source>
        <dbReference type="PROSITE" id="PS50893"/>
    </source>
</evidence>
<dbReference type="STRING" id="5722.A2G1U8"/>
<dbReference type="InterPro" id="IPR003593">
    <property type="entry name" value="AAA+_ATPase"/>
</dbReference>
<dbReference type="SMR" id="A2G1U8"/>
<dbReference type="InterPro" id="IPR032781">
    <property type="entry name" value="ABC_tran_Xtn"/>
</dbReference>
<dbReference type="OMA" id="MQEKPCT"/>
<dbReference type="GO" id="GO:0005524">
    <property type="term" value="F:ATP binding"/>
    <property type="evidence" value="ECO:0000318"/>
    <property type="project" value="GO_Central"/>
</dbReference>
<accession>A2G1U8</accession>
<dbReference type="PANTHER" id="PTHR19211">
    <property type="entry name" value="ATP-BINDING TRANSPORT PROTEIN-RELATED"/>
    <property type="match status" value="1"/>
</dbReference>
<sequence length="704" mass="79756">MEALSNYLKKIISDESMADYICEVADSSETVDEFSEIAAPILSECLIDQKDEDEIQKLCVKLFNMKEDTQENQEQEELEKPVVLSNLMNKQVKEMTLTQSISKMSGPLEAAKMPELNIESDAKSIERARRKEEKRKQNYQQDRLDYMEFEKSQFKEGTTFRRPLNHHPHDIILREINISAGPMSLIEDAEMLLSPGNRYGLVGRNGMGKTTLMKHMNSNLLKGISDDMLIIHVEQEAPISEKSVIDAVLECDIERIELLEKLHKLEQDHSGTIDELSAIQDRLNAIGSNSAYAKAHSILVSLGFSPEQIQGPLSLCSGGFRMRVSLAQALYIGPDVLMLDEPTGHLDAPSVCWLEEYLTTQCKDQILLTISHDRVFLDNVCTHIIHLKDKKLTTYRGNYSSFKTQFDNKVEELERKHANQQAAIEQKEDFVRRLRYKAWAAAQAQGRLKLIQKMQEEQVELIEKDPPVFFKFELTTEAAQDTIVTCENVKFSYPGKPIFDDLSIEIKKNSRIIIIGANGSGKSTFIKILTGENKIQDGFFQTISNLRIGYFSQHHIDQMDYNDTPLQFMVNRHKEFKVDALRGKLGEFGIGSDVALRPISSLSGGQKTKVVLASIAIINPHLIIMDEVTNNLDMDSIEALGQALGEYKGAIIAITHDQHFAELINGEIYVCENMDLKKFPGTFADFRSKIKSQIKAEFLKSIQH</sequence>
<evidence type="ECO:0000256" key="4">
    <source>
        <dbReference type="SAM" id="Coils"/>
    </source>
</evidence>
<dbReference type="Pfam" id="PF12848">
    <property type="entry name" value="ABC_tran_Xtn"/>
    <property type="match status" value="1"/>
</dbReference>
<evidence type="ECO:0000256" key="1">
    <source>
        <dbReference type="ARBA" id="ARBA00022737"/>
    </source>
</evidence>
<dbReference type="CDD" id="cd03221">
    <property type="entry name" value="ABCF_EF-3"/>
    <property type="match status" value="1"/>
</dbReference>
<dbReference type="InParanoid" id="A2G1U8"/>
<feature type="domain" description="ABC transporter" evidence="5">
    <location>
        <begin position="171"/>
        <end position="414"/>
    </location>
</feature>